<proteinExistence type="predicted"/>
<accession>A0A5C3QPI6</accession>
<feature type="transmembrane region" description="Helical" evidence="1">
    <location>
        <begin position="12"/>
        <end position="31"/>
    </location>
</feature>
<evidence type="ECO:0000256" key="1">
    <source>
        <dbReference type="SAM" id="Phobius"/>
    </source>
</evidence>
<protein>
    <submittedName>
        <fullName evidence="2">Uncharacterized protein</fullName>
    </submittedName>
</protein>
<evidence type="ECO:0000313" key="3">
    <source>
        <dbReference type="Proteomes" id="UP000305067"/>
    </source>
</evidence>
<gene>
    <name evidence="2" type="ORF">BDV98DRAFT_569484</name>
</gene>
<evidence type="ECO:0000313" key="2">
    <source>
        <dbReference type="EMBL" id="TFL00254.1"/>
    </source>
</evidence>
<keyword evidence="1" id="KW-0472">Membrane</keyword>
<dbReference type="Proteomes" id="UP000305067">
    <property type="component" value="Unassembled WGS sequence"/>
</dbReference>
<dbReference type="AlphaFoldDB" id="A0A5C3QPI6"/>
<name>A0A5C3QPI6_9AGAR</name>
<keyword evidence="1" id="KW-1133">Transmembrane helix</keyword>
<sequence length="64" mass="7523">MIHLKTISDDLLFLLPLLLLLVCPANIYLFYHSYRGRSCIHPTHPPFVLVLVCIRYLYPSKFSF</sequence>
<reference evidence="2 3" key="1">
    <citation type="journal article" date="2019" name="Nat. Ecol. Evol.">
        <title>Megaphylogeny resolves global patterns of mushroom evolution.</title>
        <authorList>
            <person name="Varga T."/>
            <person name="Krizsan K."/>
            <person name="Foldi C."/>
            <person name="Dima B."/>
            <person name="Sanchez-Garcia M."/>
            <person name="Sanchez-Ramirez S."/>
            <person name="Szollosi G.J."/>
            <person name="Szarkandi J.G."/>
            <person name="Papp V."/>
            <person name="Albert L."/>
            <person name="Andreopoulos W."/>
            <person name="Angelini C."/>
            <person name="Antonin V."/>
            <person name="Barry K.W."/>
            <person name="Bougher N.L."/>
            <person name="Buchanan P."/>
            <person name="Buyck B."/>
            <person name="Bense V."/>
            <person name="Catcheside P."/>
            <person name="Chovatia M."/>
            <person name="Cooper J."/>
            <person name="Damon W."/>
            <person name="Desjardin D."/>
            <person name="Finy P."/>
            <person name="Geml J."/>
            <person name="Haridas S."/>
            <person name="Hughes K."/>
            <person name="Justo A."/>
            <person name="Karasinski D."/>
            <person name="Kautmanova I."/>
            <person name="Kiss B."/>
            <person name="Kocsube S."/>
            <person name="Kotiranta H."/>
            <person name="LaButti K.M."/>
            <person name="Lechner B.E."/>
            <person name="Liimatainen K."/>
            <person name="Lipzen A."/>
            <person name="Lukacs Z."/>
            <person name="Mihaltcheva S."/>
            <person name="Morgado L.N."/>
            <person name="Niskanen T."/>
            <person name="Noordeloos M.E."/>
            <person name="Ohm R.A."/>
            <person name="Ortiz-Santana B."/>
            <person name="Ovrebo C."/>
            <person name="Racz N."/>
            <person name="Riley R."/>
            <person name="Savchenko A."/>
            <person name="Shiryaev A."/>
            <person name="Soop K."/>
            <person name="Spirin V."/>
            <person name="Szebenyi C."/>
            <person name="Tomsovsky M."/>
            <person name="Tulloss R.E."/>
            <person name="Uehling J."/>
            <person name="Grigoriev I.V."/>
            <person name="Vagvolgyi C."/>
            <person name="Papp T."/>
            <person name="Martin F.M."/>
            <person name="Miettinen O."/>
            <person name="Hibbett D.S."/>
            <person name="Nagy L.G."/>
        </authorList>
    </citation>
    <scope>NUCLEOTIDE SEQUENCE [LARGE SCALE GENOMIC DNA]</scope>
    <source>
        <strain evidence="2 3">CBS 309.79</strain>
    </source>
</reference>
<organism evidence="2 3">
    <name type="scientific">Pterulicium gracile</name>
    <dbReference type="NCBI Taxonomy" id="1884261"/>
    <lineage>
        <taxon>Eukaryota</taxon>
        <taxon>Fungi</taxon>
        <taxon>Dikarya</taxon>
        <taxon>Basidiomycota</taxon>
        <taxon>Agaricomycotina</taxon>
        <taxon>Agaricomycetes</taxon>
        <taxon>Agaricomycetidae</taxon>
        <taxon>Agaricales</taxon>
        <taxon>Pleurotineae</taxon>
        <taxon>Pterulaceae</taxon>
        <taxon>Pterulicium</taxon>
    </lineage>
</organism>
<keyword evidence="3" id="KW-1185">Reference proteome</keyword>
<dbReference type="EMBL" id="ML178829">
    <property type="protein sequence ID" value="TFL00254.1"/>
    <property type="molecule type" value="Genomic_DNA"/>
</dbReference>
<keyword evidence="1" id="KW-0812">Transmembrane</keyword>